<dbReference type="AlphaFoldDB" id="G7Q6A6"/>
<dbReference type="InterPro" id="IPR011055">
    <property type="entry name" value="Dup_hybrid_motif"/>
</dbReference>
<gene>
    <name evidence="3" type="ORF">DFW101_1269</name>
</gene>
<evidence type="ECO:0000313" key="4">
    <source>
        <dbReference type="Proteomes" id="UP000004662"/>
    </source>
</evidence>
<reference evidence="4" key="1">
    <citation type="journal article" date="2015" name="Genome Announc.">
        <title>High-Quality Draft Genome Sequence of Desulfovibrio carbinoliphilus FW-101-2B, an Organic Acid-Oxidizing Sulfate-Reducing Bacterium Isolated from Uranium(VI)-Contaminated Groundwater.</title>
        <authorList>
            <person name="Ramsay B.D."/>
            <person name="Hwang C."/>
            <person name="Woo H.L."/>
            <person name="Carroll S.L."/>
            <person name="Lucas S."/>
            <person name="Han J."/>
            <person name="Lapidus A.L."/>
            <person name="Cheng J.F."/>
            <person name="Goodwin L.A."/>
            <person name="Pitluck S."/>
            <person name="Peters L."/>
            <person name="Chertkov O."/>
            <person name="Held B."/>
            <person name="Detter J.C."/>
            <person name="Han C.S."/>
            <person name="Tapia R."/>
            <person name="Land M.L."/>
            <person name="Hauser L.J."/>
            <person name="Kyrpides N.C."/>
            <person name="Ivanova N.N."/>
            <person name="Mikhailova N."/>
            <person name="Pagani I."/>
            <person name="Woyke T."/>
            <person name="Arkin A.P."/>
            <person name="Dehal P."/>
            <person name="Chivian D."/>
            <person name="Criddle C.S."/>
            <person name="Wu W."/>
            <person name="Chakraborty R."/>
            <person name="Hazen T.C."/>
            <person name="Fields M.W."/>
        </authorList>
    </citation>
    <scope>NUCLEOTIDE SEQUENCE [LARGE SCALE GENOMIC DNA]</scope>
    <source>
        <strain evidence="4">FW-101-2B</strain>
    </source>
</reference>
<name>G7Q6A6_9BACT</name>
<dbReference type="HOGENOM" id="CLU_048239_0_0_7"/>
<sequence length="457" mass="49734">MRIKKPFKRRRSFGPVFFVLAGALLVAPLAVAAFAGYYLFLKDAEKPQVALAPEGDATSLKRHFTVTAADDQSGIRSLTVTVTQGQRRSDVLRKTFDPPKDHVSERFNLEGAELRSGAFELQVAAFDGSYANLGAGNTARITRRMLLDAVPPSVKALTPAHYVRQGGVGLVIYEVNKDVSRSGVVVGEAFFPGYKQKSGQYACLFAFPKDVEAEAYKPRLFVEDAAGNEKTGFFVNMAIKRRFREERVELSDEFLAARLPAYAGLFPEVRDPVERFKKINSELRRQADATLATLAAKSAPEPLWDGAFVYLPRSAVRGSFGADRTYVYKGQEVDRESHMGIDLASVPKAPVPAANNGTVVFAGPLGVYGTTVVIDHGLGLSSLYGHLSRAAVAVGDAVKKGDVIGQTGTTGLADGDQVHFALYLAGQPVIPIEWWDARWLEDNVTAKFKRYAPAPQS</sequence>
<evidence type="ECO:0000313" key="3">
    <source>
        <dbReference type="EMBL" id="EHJ47279.1"/>
    </source>
</evidence>
<dbReference type="GO" id="GO:0004222">
    <property type="term" value="F:metalloendopeptidase activity"/>
    <property type="evidence" value="ECO:0007669"/>
    <property type="project" value="TreeGrafter"/>
</dbReference>
<organism evidence="3 4">
    <name type="scientific">Solidesulfovibrio carbinoliphilus subsp. oakridgensis</name>
    <dbReference type="NCBI Taxonomy" id="694327"/>
    <lineage>
        <taxon>Bacteria</taxon>
        <taxon>Pseudomonadati</taxon>
        <taxon>Thermodesulfobacteriota</taxon>
        <taxon>Desulfovibrionia</taxon>
        <taxon>Desulfovibrionales</taxon>
        <taxon>Desulfovibrionaceae</taxon>
        <taxon>Solidesulfovibrio</taxon>
    </lineage>
</organism>
<keyword evidence="1" id="KW-0732">Signal</keyword>
<dbReference type="Pfam" id="PF01551">
    <property type="entry name" value="Peptidase_M23"/>
    <property type="match status" value="1"/>
</dbReference>
<proteinExistence type="predicted"/>
<evidence type="ECO:0000259" key="2">
    <source>
        <dbReference type="Pfam" id="PF01551"/>
    </source>
</evidence>
<dbReference type="Gene3D" id="2.70.70.10">
    <property type="entry name" value="Glucose Permease (Domain IIA)"/>
    <property type="match status" value="1"/>
</dbReference>
<dbReference type="InterPro" id="IPR016047">
    <property type="entry name" value="M23ase_b-sheet_dom"/>
</dbReference>
<dbReference type="STRING" id="694327.DFW101_1269"/>
<dbReference type="CDD" id="cd12797">
    <property type="entry name" value="M23_peptidase"/>
    <property type="match status" value="1"/>
</dbReference>
<dbReference type="OrthoDB" id="9765786at2"/>
<dbReference type="InterPro" id="IPR050570">
    <property type="entry name" value="Cell_wall_metabolism_enzyme"/>
</dbReference>
<dbReference type="SUPFAM" id="SSF51261">
    <property type="entry name" value="Duplicated hybrid motif"/>
    <property type="match status" value="1"/>
</dbReference>
<dbReference type="PANTHER" id="PTHR21666:SF289">
    <property type="entry name" value="L-ALA--D-GLU ENDOPEPTIDASE"/>
    <property type="match status" value="1"/>
</dbReference>
<evidence type="ECO:0000256" key="1">
    <source>
        <dbReference type="ARBA" id="ARBA00022729"/>
    </source>
</evidence>
<dbReference type="PANTHER" id="PTHR21666">
    <property type="entry name" value="PEPTIDASE-RELATED"/>
    <property type="match status" value="1"/>
</dbReference>
<feature type="domain" description="M23ase beta-sheet core" evidence="2">
    <location>
        <begin position="337"/>
        <end position="431"/>
    </location>
</feature>
<dbReference type="RefSeq" id="WP_009180687.1">
    <property type="nucleotide sequence ID" value="NZ_CM001368.1"/>
</dbReference>
<dbReference type="eggNOG" id="COG0739">
    <property type="taxonomic scope" value="Bacteria"/>
</dbReference>
<dbReference type="EMBL" id="CM001368">
    <property type="protein sequence ID" value="EHJ47279.1"/>
    <property type="molecule type" value="Genomic_DNA"/>
</dbReference>
<keyword evidence="4" id="KW-1185">Reference proteome</keyword>
<protein>
    <submittedName>
        <fullName evidence="3">Peptidase M23</fullName>
    </submittedName>
</protein>
<dbReference type="Proteomes" id="UP000004662">
    <property type="component" value="Chromosome"/>
</dbReference>
<accession>G7Q6A6</accession>